<accession>A0AAE3E369</accession>
<evidence type="ECO:0000313" key="3">
    <source>
        <dbReference type="Proteomes" id="UP001198200"/>
    </source>
</evidence>
<keyword evidence="3" id="KW-1185">Reference proteome</keyword>
<feature type="transmembrane region" description="Helical" evidence="1">
    <location>
        <begin position="128"/>
        <end position="150"/>
    </location>
</feature>
<evidence type="ECO:0000256" key="1">
    <source>
        <dbReference type="SAM" id="Phobius"/>
    </source>
</evidence>
<evidence type="ECO:0000313" key="2">
    <source>
        <dbReference type="EMBL" id="MCC2221159.1"/>
    </source>
</evidence>
<name>A0AAE3E369_9FIRM</name>
<reference evidence="2 3" key="1">
    <citation type="submission" date="2021-10" db="EMBL/GenBank/DDBJ databases">
        <title>Anaerobic single-cell dispensing facilitates the cultivation of human gut bacteria.</title>
        <authorList>
            <person name="Afrizal A."/>
        </authorList>
    </citation>
    <scope>NUCLEOTIDE SEQUENCE [LARGE SCALE GENOMIC DNA]</scope>
    <source>
        <strain evidence="2 3">CLA-AA-H224</strain>
    </source>
</reference>
<feature type="transmembrane region" description="Helical" evidence="1">
    <location>
        <begin position="46"/>
        <end position="70"/>
    </location>
</feature>
<protein>
    <submittedName>
        <fullName evidence="2">ECF transporter S component</fullName>
    </submittedName>
</protein>
<feature type="transmembrane region" description="Helical" evidence="1">
    <location>
        <begin position="162"/>
        <end position="181"/>
    </location>
</feature>
<feature type="transmembrane region" description="Helical" evidence="1">
    <location>
        <begin position="187"/>
        <end position="204"/>
    </location>
</feature>
<comment type="caution">
    <text evidence="2">The sequence shown here is derived from an EMBL/GenBank/DDBJ whole genome shotgun (WGS) entry which is preliminary data.</text>
</comment>
<keyword evidence="1" id="KW-0812">Transmembrane</keyword>
<organism evidence="2 3">
    <name type="scientific">Anthropogastromicrobium aceti</name>
    <dbReference type="NCBI Taxonomy" id="2981768"/>
    <lineage>
        <taxon>Bacteria</taxon>
        <taxon>Bacillati</taxon>
        <taxon>Bacillota</taxon>
        <taxon>Clostridia</taxon>
        <taxon>Lachnospirales</taxon>
        <taxon>Lachnospiraceae</taxon>
        <taxon>Anthropogastromicrobium</taxon>
    </lineage>
</organism>
<sequence>MENNNRRKLGTYQICLIALAIVMNVIGGQIALALRLPIYLDSIGTIMIGAMLGPWCGLIPGLLGGLIMAFTGDIYSLYFAPVGMIVGFMSGLAHTGFSGLRGGAKLQRILSLGHISTVKDAAIMIGRAFVISLPGTVVSAFICTVLFGGVTSSGSAILVQFLAAKTPLGLTASIVLVQFLTDFCDRAVSLALVMAMVRVLPVSIKQRLAAN</sequence>
<dbReference type="EMBL" id="JAJEQN010000010">
    <property type="protein sequence ID" value="MCC2221159.1"/>
    <property type="molecule type" value="Genomic_DNA"/>
</dbReference>
<dbReference type="AlphaFoldDB" id="A0AAE3E369"/>
<keyword evidence="1" id="KW-0472">Membrane</keyword>
<gene>
    <name evidence="2" type="ORF">LKD48_05785</name>
</gene>
<dbReference type="Proteomes" id="UP001198200">
    <property type="component" value="Unassembled WGS sequence"/>
</dbReference>
<proteinExistence type="predicted"/>
<keyword evidence="1" id="KW-1133">Transmembrane helix</keyword>
<feature type="transmembrane region" description="Helical" evidence="1">
    <location>
        <begin position="77"/>
        <end position="97"/>
    </location>
</feature>
<dbReference type="RefSeq" id="WP_262536361.1">
    <property type="nucleotide sequence ID" value="NZ_JAJEQN010000010.1"/>
</dbReference>
<dbReference type="Gene3D" id="1.10.1760.20">
    <property type="match status" value="1"/>
</dbReference>
<feature type="transmembrane region" description="Helical" evidence="1">
    <location>
        <begin position="12"/>
        <end position="34"/>
    </location>
</feature>